<keyword evidence="3" id="KW-0378">Hydrolase</keyword>
<proteinExistence type="predicted"/>
<keyword evidence="3" id="KW-0540">Nuclease</keyword>
<evidence type="ECO:0000313" key="3">
    <source>
        <dbReference type="EMBL" id="MBB2990685.1"/>
    </source>
</evidence>
<keyword evidence="3" id="KW-0255">Endonuclease</keyword>
<gene>
    <name evidence="3" type="ORF">FHR72_002158</name>
</gene>
<dbReference type="CDD" id="cd00085">
    <property type="entry name" value="HNHc"/>
    <property type="match status" value="1"/>
</dbReference>
<dbReference type="EMBL" id="JACHVU010000004">
    <property type="protein sequence ID" value="MBB2990685.1"/>
    <property type="molecule type" value="Genomic_DNA"/>
</dbReference>
<evidence type="ECO:0000256" key="1">
    <source>
        <dbReference type="SAM" id="MobiDB-lite"/>
    </source>
</evidence>
<evidence type="ECO:0000259" key="2">
    <source>
        <dbReference type="SMART" id="SM00507"/>
    </source>
</evidence>
<feature type="compositionally biased region" description="Basic residues" evidence="1">
    <location>
        <begin position="124"/>
        <end position="136"/>
    </location>
</feature>
<dbReference type="GO" id="GO:0004519">
    <property type="term" value="F:endonuclease activity"/>
    <property type="evidence" value="ECO:0007669"/>
    <property type="project" value="UniProtKB-KW"/>
</dbReference>
<feature type="region of interest" description="Disordered" evidence="1">
    <location>
        <begin position="123"/>
        <end position="144"/>
    </location>
</feature>
<protein>
    <submittedName>
        <fullName evidence="3">5-methylcytosine-specific restriction endonuclease McrA</fullName>
    </submittedName>
</protein>
<sequence>MSDADRTVGAVGSCRGCGASLSRRSQKVYCSNACQAAARREAGTQRWLESGDAWVDSRRGHFIRRYLDAEQNGCCAICGAAAVWRGRPLTFVLDHIDGNASNNQRENLRLVCPNCDSQLTTYKSRNRGNGRHSRRQRYADGRSF</sequence>
<dbReference type="RefSeq" id="WP_183467951.1">
    <property type="nucleotide sequence ID" value="NZ_JACHVU010000004.1"/>
</dbReference>
<dbReference type="SUPFAM" id="SSF54060">
    <property type="entry name" value="His-Me finger endonucleases"/>
    <property type="match status" value="1"/>
</dbReference>
<dbReference type="Pfam" id="PF13392">
    <property type="entry name" value="HNH_3"/>
    <property type="match status" value="1"/>
</dbReference>
<feature type="domain" description="HNH nuclease" evidence="2">
    <location>
        <begin position="62"/>
        <end position="117"/>
    </location>
</feature>
<dbReference type="AlphaFoldDB" id="A0A839Q8E6"/>
<dbReference type="InterPro" id="IPR003615">
    <property type="entry name" value="HNH_nuc"/>
</dbReference>
<dbReference type="SMART" id="SM00507">
    <property type="entry name" value="HNHc"/>
    <property type="match status" value="1"/>
</dbReference>
<organism evidence="3 4">
    <name type="scientific">Mycolicibacterium iranicum</name>
    <name type="common">Mycobacterium iranicum</name>
    <dbReference type="NCBI Taxonomy" id="912594"/>
    <lineage>
        <taxon>Bacteria</taxon>
        <taxon>Bacillati</taxon>
        <taxon>Actinomycetota</taxon>
        <taxon>Actinomycetes</taxon>
        <taxon>Mycobacteriales</taxon>
        <taxon>Mycobacteriaceae</taxon>
        <taxon>Mycolicibacterium</taxon>
    </lineage>
</organism>
<keyword evidence="4" id="KW-1185">Reference proteome</keyword>
<evidence type="ECO:0000313" key="4">
    <source>
        <dbReference type="Proteomes" id="UP000550501"/>
    </source>
</evidence>
<name>A0A839Q8E6_MYCIR</name>
<reference evidence="3 4" key="1">
    <citation type="submission" date="2020-08" db="EMBL/GenBank/DDBJ databases">
        <title>The Agave Microbiome: Exploring the role of microbial communities in plant adaptations to desert environments.</title>
        <authorList>
            <person name="Partida-Martinez L.P."/>
        </authorList>
    </citation>
    <scope>NUCLEOTIDE SEQUENCE [LARGE SCALE GENOMIC DNA]</scope>
    <source>
        <strain evidence="3 4">AT2.18</strain>
    </source>
</reference>
<dbReference type="Proteomes" id="UP000550501">
    <property type="component" value="Unassembled WGS sequence"/>
</dbReference>
<dbReference type="InterPro" id="IPR044925">
    <property type="entry name" value="His-Me_finger_sf"/>
</dbReference>
<accession>A0A839Q8E6</accession>
<comment type="caution">
    <text evidence="3">The sequence shown here is derived from an EMBL/GenBank/DDBJ whole genome shotgun (WGS) entry which is preliminary data.</text>
</comment>